<dbReference type="Proteomes" id="UP001283361">
    <property type="component" value="Unassembled WGS sequence"/>
</dbReference>
<dbReference type="AlphaFoldDB" id="A0AAE1AHZ2"/>
<accession>A0AAE1AHZ2</accession>
<reference evidence="3" key="1">
    <citation type="journal article" date="2023" name="G3 (Bethesda)">
        <title>A reference genome for the long-term kleptoplast-retaining sea slug Elysia crispata morphotype clarki.</title>
        <authorList>
            <person name="Eastman K.E."/>
            <person name="Pendleton A.L."/>
            <person name="Shaikh M.A."/>
            <person name="Suttiyut T."/>
            <person name="Ogas R."/>
            <person name="Tomko P."/>
            <person name="Gavelis G."/>
            <person name="Widhalm J.R."/>
            <person name="Wisecaver J.H."/>
        </authorList>
    </citation>
    <scope>NUCLEOTIDE SEQUENCE</scope>
    <source>
        <strain evidence="3">ECLA1</strain>
    </source>
</reference>
<comment type="caution">
    <text evidence="1">Lacks conserved residue(s) required for the propagation of feature annotation.</text>
</comment>
<proteinExistence type="predicted"/>
<evidence type="ECO:0000256" key="1">
    <source>
        <dbReference type="PROSITE-ProRule" id="PRU00443"/>
    </source>
</evidence>
<dbReference type="GO" id="GO:0043113">
    <property type="term" value="P:receptor clustering"/>
    <property type="evidence" value="ECO:0007669"/>
    <property type="project" value="InterPro"/>
</dbReference>
<protein>
    <recommendedName>
        <fullName evidence="2">NtA domain-containing protein</fullName>
    </recommendedName>
</protein>
<evidence type="ECO:0000313" key="4">
    <source>
        <dbReference type="Proteomes" id="UP001283361"/>
    </source>
</evidence>
<dbReference type="Pfam" id="PF03146">
    <property type="entry name" value="NtA"/>
    <property type="match status" value="1"/>
</dbReference>
<dbReference type="PROSITE" id="PS51121">
    <property type="entry name" value="NTA"/>
    <property type="match status" value="1"/>
</dbReference>
<comment type="caution">
    <text evidence="3">The sequence shown here is derived from an EMBL/GenBank/DDBJ whole genome shotgun (WGS) entry which is preliminary data.</text>
</comment>
<evidence type="ECO:0000313" key="3">
    <source>
        <dbReference type="EMBL" id="KAK3787983.1"/>
    </source>
</evidence>
<feature type="domain" description="NtA" evidence="2">
    <location>
        <begin position="99"/>
        <end position="226"/>
    </location>
</feature>
<organism evidence="3 4">
    <name type="scientific">Elysia crispata</name>
    <name type="common">lettuce slug</name>
    <dbReference type="NCBI Taxonomy" id="231223"/>
    <lineage>
        <taxon>Eukaryota</taxon>
        <taxon>Metazoa</taxon>
        <taxon>Spiralia</taxon>
        <taxon>Lophotrochozoa</taxon>
        <taxon>Mollusca</taxon>
        <taxon>Gastropoda</taxon>
        <taxon>Heterobranchia</taxon>
        <taxon>Euthyneura</taxon>
        <taxon>Panpulmonata</taxon>
        <taxon>Sacoglossa</taxon>
        <taxon>Placobranchoidea</taxon>
        <taxon>Plakobranchidae</taxon>
        <taxon>Elysia</taxon>
    </lineage>
</organism>
<dbReference type="Gene3D" id="2.40.50.120">
    <property type="match status" value="1"/>
</dbReference>
<dbReference type="GO" id="GO:0005886">
    <property type="term" value="C:plasma membrane"/>
    <property type="evidence" value="ECO:0007669"/>
    <property type="project" value="GOC"/>
</dbReference>
<dbReference type="GO" id="GO:0043236">
    <property type="term" value="F:laminin binding"/>
    <property type="evidence" value="ECO:0007669"/>
    <property type="project" value="InterPro"/>
</dbReference>
<dbReference type="SUPFAM" id="SSF50242">
    <property type="entry name" value="TIMP-like"/>
    <property type="match status" value="1"/>
</dbReference>
<evidence type="ECO:0000259" key="2">
    <source>
        <dbReference type="PROSITE" id="PS51121"/>
    </source>
</evidence>
<dbReference type="EMBL" id="JAWDGP010001807">
    <property type="protein sequence ID" value="KAK3787983.1"/>
    <property type="molecule type" value="Genomic_DNA"/>
</dbReference>
<gene>
    <name evidence="3" type="ORF">RRG08_042271</name>
</gene>
<dbReference type="InterPro" id="IPR004850">
    <property type="entry name" value="NtA_dom"/>
</dbReference>
<keyword evidence="4" id="KW-1185">Reference proteome</keyword>
<dbReference type="InterPro" id="IPR008993">
    <property type="entry name" value="TIMP-like_OB-fold"/>
</dbReference>
<sequence>MGPDGWTRIHKNYDMDASKLLAPLSCDPNALLTTRSVRRKRCKFTQSLNSRNVLPARANSWRLFLTTMLFLLTSHVGSFPAEAVSLSARDGHIARQPRCTDVQIEDATKMADVVVSGKVVKLMQDAAHSTNEVRMLKGEVEIKRVFKGEEVVDKMAEIMPGRLRPHKMVMVEGFGDPGICRNSVRERDTKIFLLKPNGNGELKLNSSVVTLNLRNLDYVDAVVHSE</sequence>
<name>A0AAE1AHZ2_9GAST</name>